<proteinExistence type="predicted"/>
<name>C1EG45_MICCC</name>
<accession>C1EG45</accession>
<dbReference type="GeneID" id="8248385"/>
<dbReference type="AlphaFoldDB" id="C1EG45"/>
<sequence length="204" mass="21737">MSLRYIVAGTAVVRDPLDTRHPPPSTTPTLPLPATLAHHLLTHKHVRSPQAAGAYYAPAAYKVYEAESAVTAAEDALHALNARIKSYDTDIARAKSAVTRGLEDINATRSAAARAAEEVVAARKAVAAAQARLDEKMAAQRKLSLAAEAIQLDVDKARGVVERKTAEKEASAVELVRATMEVERTRAAAAKAATQISLPPVFTR</sequence>
<dbReference type="KEGG" id="mis:MICPUN_63507"/>
<dbReference type="Proteomes" id="UP000002009">
    <property type="component" value="Chromosome 13"/>
</dbReference>
<dbReference type="InParanoid" id="C1EG45"/>
<evidence type="ECO:0000313" key="2">
    <source>
        <dbReference type="Proteomes" id="UP000002009"/>
    </source>
</evidence>
<protein>
    <submittedName>
        <fullName evidence="1">Uncharacterized protein</fullName>
    </submittedName>
</protein>
<dbReference type="EMBL" id="CP001331">
    <property type="protein sequence ID" value="ACO66959.1"/>
    <property type="molecule type" value="Genomic_DNA"/>
</dbReference>
<dbReference type="RefSeq" id="XP_002505701.1">
    <property type="nucleotide sequence ID" value="XM_002505655.1"/>
</dbReference>
<reference evidence="1 2" key="1">
    <citation type="journal article" date="2009" name="Science">
        <title>Green evolution and dynamic adaptations revealed by genomes of the marine picoeukaryotes Micromonas.</title>
        <authorList>
            <person name="Worden A.Z."/>
            <person name="Lee J.H."/>
            <person name="Mock T."/>
            <person name="Rouze P."/>
            <person name="Simmons M.P."/>
            <person name="Aerts A.L."/>
            <person name="Allen A.E."/>
            <person name="Cuvelier M.L."/>
            <person name="Derelle E."/>
            <person name="Everett M.V."/>
            <person name="Foulon E."/>
            <person name="Grimwood J."/>
            <person name="Gundlach H."/>
            <person name="Henrissat B."/>
            <person name="Napoli C."/>
            <person name="McDonald S.M."/>
            <person name="Parker M.S."/>
            <person name="Rombauts S."/>
            <person name="Salamov A."/>
            <person name="Von Dassow P."/>
            <person name="Badger J.H."/>
            <person name="Coutinho P.M."/>
            <person name="Demir E."/>
            <person name="Dubchak I."/>
            <person name="Gentemann C."/>
            <person name="Eikrem W."/>
            <person name="Gready J.E."/>
            <person name="John U."/>
            <person name="Lanier W."/>
            <person name="Lindquist E.A."/>
            <person name="Lucas S."/>
            <person name="Mayer K.F."/>
            <person name="Moreau H."/>
            <person name="Not F."/>
            <person name="Otillar R."/>
            <person name="Panaud O."/>
            <person name="Pangilinan J."/>
            <person name="Paulsen I."/>
            <person name="Piegu B."/>
            <person name="Poliakov A."/>
            <person name="Robbens S."/>
            <person name="Schmutz J."/>
            <person name="Toulza E."/>
            <person name="Wyss T."/>
            <person name="Zelensky A."/>
            <person name="Zhou K."/>
            <person name="Armbrust E.V."/>
            <person name="Bhattacharya D."/>
            <person name="Goodenough U.W."/>
            <person name="Van de Peer Y."/>
            <person name="Grigoriev I.V."/>
        </authorList>
    </citation>
    <scope>NUCLEOTIDE SEQUENCE [LARGE SCALE GENOMIC DNA]</scope>
    <source>
        <strain evidence="2">RCC299 / NOUM17</strain>
    </source>
</reference>
<gene>
    <name evidence="1" type="ORF">MICPUN_63507</name>
</gene>
<keyword evidence="2" id="KW-1185">Reference proteome</keyword>
<evidence type="ECO:0000313" key="1">
    <source>
        <dbReference type="EMBL" id="ACO66959.1"/>
    </source>
</evidence>
<organism evidence="1 2">
    <name type="scientific">Micromonas commoda (strain RCC299 / NOUM17 / CCMP2709)</name>
    <name type="common">Picoplanktonic green alga</name>
    <dbReference type="NCBI Taxonomy" id="296587"/>
    <lineage>
        <taxon>Eukaryota</taxon>
        <taxon>Viridiplantae</taxon>
        <taxon>Chlorophyta</taxon>
        <taxon>Mamiellophyceae</taxon>
        <taxon>Mamiellales</taxon>
        <taxon>Mamiellaceae</taxon>
        <taxon>Micromonas</taxon>
    </lineage>
</organism>